<dbReference type="Gene3D" id="3.40.50.10610">
    <property type="entry name" value="ABC-type transport auxiliary lipoprotein component"/>
    <property type="match status" value="1"/>
</dbReference>
<gene>
    <name evidence="2" type="ORF">HYG79_00880</name>
</gene>
<evidence type="ECO:0000313" key="2">
    <source>
        <dbReference type="EMBL" id="QLG43960.1"/>
    </source>
</evidence>
<organism evidence="2 3">
    <name type="scientific">Costertonia aggregata</name>
    <dbReference type="NCBI Taxonomy" id="343403"/>
    <lineage>
        <taxon>Bacteria</taxon>
        <taxon>Pseudomonadati</taxon>
        <taxon>Bacteroidota</taxon>
        <taxon>Flavobacteriia</taxon>
        <taxon>Flavobacteriales</taxon>
        <taxon>Flavobacteriaceae</taxon>
        <taxon>Costertonia</taxon>
    </lineage>
</organism>
<dbReference type="AlphaFoldDB" id="A0A7H9AKH5"/>
<evidence type="ECO:0000256" key="1">
    <source>
        <dbReference type="SAM" id="SignalP"/>
    </source>
</evidence>
<feature type="signal peptide" evidence="1">
    <location>
        <begin position="1"/>
        <end position="18"/>
    </location>
</feature>
<accession>A0A7H9AKH5</accession>
<protein>
    <submittedName>
        <fullName evidence="2">Uncharacterized protein</fullName>
    </submittedName>
</protein>
<evidence type="ECO:0000313" key="3">
    <source>
        <dbReference type="Proteomes" id="UP000509302"/>
    </source>
</evidence>
<dbReference type="EMBL" id="CP058595">
    <property type="protein sequence ID" value="QLG43960.1"/>
    <property type="molecule type" value="Genomic_DNA"/>
</dbReference>
<name>A0A7H9AKH5_9FLAO</name>
<dbReference type="RefSeq" id="WP_179240296.1">
    <property type="nucleotide sequence ID" value="NZ_CP058595.1"/>
</dbReference>
<dbReference type="Proteomes" id="UP000509302">
    <property type="component" value="Chromosome"/>
</dbReference>
<proteinExistence type="predicted"/>
<keyword evidence="1" id="KW-0732">Signal</keyword>
<sequence>MKKIIVIFSLLFCGALIAQQNASKNDIIMTANGELLQVKVTKVTENVISFNYPGETVINEIKSDGVEKIVFASGRTQNFGGTKSTDGSTNKNLTVENTLPPKNEIPVLPSYEENSVAIVPLDFKRNGSYEKTLASNATEYTVGLISGKAKTKGLKVLEMDKAIEKLVNAGVNYSKLRQASPDALRKIFGTEFILYLSIDENEKNSATPSDFMADAANDNSQLERMINLRLYQVDNDVETFEVDFSENVFLNKNSGQRLATSGKWKSSLRYLTEQLFASNVLTE</sequence>
<dbReference type="KEGG" id="cagg:HYG79_00880"/>
<reference evidence="2 3" key="1">
    <citation type="journal article" date="2006" name="Int. J. Syst. Evol. Microbiol.">
        <title>Costertonia aggregata gen. nov., sp. nov., a mesophilic marine bacterium of the family Flavobacteriaceae, isolated from a mature biofilm.</title>
        <authorList>
            <person name="Kwon K.K."/>
            <person name="Lee Y.K."/>
            <person name="Lee H.K."/>
        </authorList>
    </citation>
    <scope>NUCLEOTIDE SEQUENCE [LARGE SCALE GENOMIC DNA]</scope>
    <source>
        <strain evidence="2 3">KCCM 42265</strain>
    </source>
</reference>
<feature type="chain" id="PRO_5028958112" evidence="1">
    <location>
        <begin position="19"/>
        <end position="283"/>
    </location>
</feature>
<keyword evidence="3" id="KW-1185">Reference proteome</keyword>